<accession>Q4BYU8</accession>
<organism evidence="1 2">
    <name type="scientific">Crocosphaera watsonii WH 8501</name>
    <dbReference type="NCBI Taxonomy" id="165597"/>
    <lineage>
        <taxon>Bacteria</taxon>
        <taxon>Bacillati</taxon>
        <taxon>Cyanobacteriota</taxon>
        <taxon>Cyanophyceae</taxon>
        <taxon>Oscillatoriophycideae</taxon>
        <taxon>Chroococcales</taxon>
        <taxon>Aphanothecaceae</taxon>
        <taxon>Crocosphaera</taxon>
    </lineage>
</organism>
<name>Q4BYU8_CROWT</name>
<dbReference type="KEGG" id="cwa:CwatDRAFT_1735"/>
<keyword evidence="2" id="KW-1185">Reference proteome</keyword>
<sequence length="767" mass="86307">MKQRYLILLPFIILLLGGSNAPILHSFDVKKLSGNIHLTLKHGVWKLWEEKPVYQNITLDLVCDQGKCEPEVWGYAKKFNQDVDHQGALEINNLEKLSIEEISTKQYRRAWELKITINIQSHPWSTEILPAVYKINLVPYKNQIIGSYQGKYKQKKLQGSVTGIITKAWPANISDHLALSPQEHPRLVFRKHQLSSLQEATKTPEGQAIIKQLEKILEQPIYYDGYVPTGGYHASGYCFLALINNDKELANMGWKIVEKSLENPGRRLLEHSPIVADVALAYDFCYSVWDQKQINTVTNWLGAQTKQLVKGDSSRNGWNSNAGSTWNARARGAAGLAALAILNEPGISNDKIYHLMRTAERNIKRYLSTAIGNRGFGSEGDHYTTEPLILTIFPFLQAYSNVIGKELVEGSRLQWILPHYLMRMIPNNNQLNVTTYGRHRYYAGSDLLATGLVTLPEDFLPAVVPIFENSLGLKGDQTFGINMPHYAPFILSFYDKKHNLSSKNPVQLFGYNFVDQQKGFYNFRNQWINQDDFVANIFLKKELIGGTWHYPDVGSFRISGLGETWAKAGKSSNNWQEENVVILPKSSPWKTSKPLFFVSNTDGSGIVTLQTNTNWRKNSEPPVGIAGLRSFAVDYSQSSGVPGLFVLVDRFLGNNEAEEFKEKVWIMHTAGNVTVKDNSFLIKGKNKTTMKGTFVVPESVKVTTEKTEEGTKIVATGGQEFFVIMTVQKKSPPPLTIKGLGTDAKVTVGKQKISFDQDRIRLSTINP</sequence>
<dbReference type="Gene3D" id="2.70.98.70">
    <property type="match status" value="1"/>
</dbReference>
<evidence type="ECO:0000313" key="1">
    <source>
        <dbReference type="EMBL" id="EAM49073.1"/>
    </source>
</evidence>
<dbReference type="Proteomes" id="UP000003922">
    <property type="component" value="Unassembled WGS sequence"/>
</dbReference>
<dbReference type="InterPro" id="IPR008929">
    <property type="entry name" value="Chondroitin_lyas"/>
</dbReference>
<reference evidence="1" key="3">
    <citation type="submission" date="2016-12" db="EMBL/GenBank/DDBJ databases">
        <title>Annotation of the draft genome assembly of Crocosphaera watsonii WH 8501.</title>
        <authorList>
            <consortium name="US DOE Joint Genome Institute (JGI-ORNL)"/>
            <person name="Larimer F."/>
            <person name="Land M."/>
        </authorList>
    </citation>
    <scope>NUCLEOTIDE SEQUENCE</scope>
    <source>
        <strain evidence="1">WH 8501</strain>
    </source>
</reference>
<dbReference type="OrthoDB" id="417335at2"/>
<dbReference type="RefSeq" id="WP_007307172.1">
    <property type="nucleotide sequence ID" value="NZ_AADV02000093.1"/>
</dbReference>
<dbReference type="Gene3D" id="1.50.10.100">
    <property type="entry name" value="Chondroitin AC/alginate lyase"/>
    <property type="match status" value="1"/>
</dbReference>
<dbReference type="EMBL" id="AADV02000093">
    <property type="protein sequence ID" value="EAM49073.1"/>
    <property type="molecule type" value="Genomic_DNA"/>
</dbReference>
<protein>
    <recommendedName>
        <fullName evidence="3">Heparinase II/III-like</fullName>
    </recommendedName>
</protein>
<reference evidence="1" key="1">
    <citation type="submission" date="2004-02" db="EMBL/GenBank/DDBJ databases">
        <authorList>
            <consortium name="DOE Joint Genome Institute"/>
        </authorList>
    </citation>
    <scope>NUCLEOTIDE SEQUENCE [LARGE SCALE GENOMIC DNA]</scope>
    <source>
        <strain evidence="1">WH 8501</strain>
    </source>
</reference>
<comment type="caution">
    <text evidence="1">The sequence shown here is derived from an EMBL/GenBank/DDBJ whole genome shotgun (WGS) entry which is preliminary data.</text>
</comment>
<evidence type="ECO:0000313" key="2">
    <source>
        <dbReference type="Proteomes" id="UP000003922"/>
    </source>
</evidence>
<gene>
    <name evidence="1" type="ORF">CwatDRAFT_1735</name>
</gene>
<dbReference type="AlphaFoldDB" id="Q4BYU8"/>
<reference evidence="1" key="2">
    <citation type="submission" date="2005-06" db="EMBL/GenBank/DDBJ databases">
        <title>Sequencing of the draft genome and assembly of Crocosphaera watsonii WH 8501.</title>
        <authorList>
            <consortium name="US DOE Joint Genome Institute (JGI-PGF)"/>
            <person name="Copeland A."/>
            <person name="Lucas S."/>
            <person name="Lapidus A."/>
            <person name="Barry K."/>
            <person name="Detter C."/>
            <person name="Glavina T."/>
            <person name="Hammon N."/>
            <person name="Israni S."/>
            <person name="Pitluck S."/>
            <person name="Richardson P."/>
        </authorList>
    </citation>
    <scope>NUCLEOTIDE SEQUENCE [LARGE SCALE GENOMIC DNA]</scope>
    <source>
        <strain evidence="1">WH 8501</strain>
    </source>
</reference>
<evidence type="ECO:0008006" key="3">
    <source>
        <dbReference type="Google" id="ProtNLM"/>
    </source>
</evidence>
<proteinExistence type="predicted"/>